<accession>A0AAD6YIX3</accession>
<evidence type="ECO:0000256" key="7">
    <source>
        <dbReference type="SAM" id="Phobius"/>
    </source>
</evidence>
<gene>
    <name evidence="8" type="ORF">GGX14DRAFT_431497</name>
</gene>
<keyword evidence="6" id="KW-0479">Metal-binding</keyword>
<evidence type="ECO:0000256" key="3">
    <source>
        <dbReference type="ARBA" id="ARBA00022692"/>
    </source>
</evidence>
<dbReference type="GO" id="GO:0016020">
    <property type="term" value="C:membrane"/>
    <property type="evidence" value="ECO:0007669"/>
    <property type="project" value="UniProtKB-SubCell"/>
</dbReference>
<keyword evidence="4 7" id="KW-1133">Transmembrane helix</keyword>
<evidence type="ECO:0000256" key="6">
    <source>
        <dbReference type="PIRSR" id="PIRSR604254-1"/>
    </source>
</evidence>
<evidence type="ECO:0000313" key="9">
    <source>
        <dbReference type="Proteomes" id="UP001219525"/>
    </source>
</evidence>
<dbReference type="Pfam" id="PF03006">
    <property type="entry name" value="HlyIII"/>
    <property type="match status" value="1"/>
</dbReference>
<feature type="binding site" evidence="6">
    <location>
        <position position="279"/>
    </location>
    <ligand>
        <name>Zn(2+)</name>
        <dbReference type="ChEBI" id="CHEBI:29105"/>
    </ligand>
</feature>
<feature type="transmembrane region" description="Helical" evidence="7">
    <location>
        <begin position="58"/>
        <end position="78"/>
    </location>
</feature>
<dbReference type="PANTHER" id="PTHR20855">
    <property type="entry name" value="ADIPOR/PROGESTIN RECEPTOR-RELATED"/>
    <property type="match status" value="1"/>
</dbReference>
<feature type="binding site" evidence="6">
    <location>
        <position position="275"/>
    </location>
    <ligand>
        <name>Zn(2+)</name>
        <dbReference type="ChEBI" id="CHEBI:29105"/>
    </ligand>
</feature>
<evidence type="ECO:0000313" key="8">
    <source>
        <dbReference type="EMBL" id="KAJ7220617.1"/>
    </source>
</evidence>
<evidence type="ECO:0000256" key="1">
    <source>
        <dbReference type="ARBA" id="ARBA00004141"/>
    </source>
</evidence>
<reference evidence="8" key="1">
    <citation type="submission" date="2023-03" db="EMBL/GenBank/DDBJ databases">
        <title>Massive genome expansion in bonnet fungi (Mycena s.s.) driven by repeated elements and novel gene families across ecological guilds.</title>
        <authorList>
            <consortium name="Lawrence Berkeley National Laboratory"/>
            <person name="Harder C.B."/>
            <person name="Miyauchi S."/>
            <person name="Viragh M."/>
            <person name="Kuo A."/>
            <person name="Thoen E."/>
            <person name="Andreopoulos B."/>
            <person name="Lu D."/>
            <person name="Skrede I."/>
            <person name="Drula E."/>
            <person name="Henrissat B."/>
            <person name="Morin E."/>
            <person name="Kohler A."/>
            <person name="Barry K."/>
            <person name="LaButti K."/>
            <person name="Morin E."/>
            <person name="Salamov A."/>
            <person name="Lipzen A."/>
            <person name="Mereny Z."/>
            <person name="Hegedus B."/>
            <person name="Baldrian P."/>
            <person name="Stursova M."/>
            <person name="Weitz H."/>
            <person name="Taylor A."/>
            <person name="Grigoriev I.V."/>
            <person name="Nagy L.G."/>
            <person name="Martin F."/>
            <person name="Kauserud H."/>
        </authorList>
    </citation>
    <scope>NUCLEOTIDE SEQUENCE</scope>
    <source>
        <strain evidence="8">9144</strain>
    </source>
</reference>
<feature type="transmembrane region" description="Helical" evidence="7">
    <location>
        <begin position="153"/>
        <end position="172"/>
    </location>
</feature>
<comment type="similarity">
    <text evidence="2">Belongs to the ADIPOR family.</text>
</comment>
<dbReference type="GO" id="GO:0038023">
    <property type="term" value="F:signaling receptor activity"/>
    <property type="evidence" value="ECO:0007669"/>
    <property type="project" value="TreeGrafter"/>
</dbReference>
<dbReference type="GO" id="GO:0006882">
    <property type="term" value="P:intracellular zinc ion homeostasis"/>
    <property type="evidence" value="ECO:0007669"/>
    <property type="project" value="TreeGrafter"/>
</dbReference>
<feature type="binding site" evidence="6">
    <location>
        <position position="134"/>
    </location>
    <ligand>
        <name>Zn(2+)</name>
        <dbReference type="ChEBI" id="CHEBI:29105"/>
    </ligand>
</feature>
<sequence>MAPAADTVSLLKRTVDWAELEPWQQDNPSIRTGYRRVTNSWLLCFQSLSWWHNETVNIWSHFSGALTVVAAYILLLCSISPGDDLDLAAIPAPFVPLHLIRMSSLPSVTKSDSMFLDLFLLGALTCFLCSATYHSATCHSEKVEKFMNRVDHIGIFFLGTLNYFSTFHYAFFCAPHLRSLYIAAMTVSGTTGTYLACAPTYATPAYRRMRTYTYFACGGVAIIPFVHAMWRNGWQETSRWLLIEAACYVGGALTYAERFPECRWPGRFDLIGSSHQIFHVCTLFAVWAHYAAVVGGFRYWHVERGGVC</sequence>
<dbReference type="Proteomes" id="UP001219525">
    <property type="component" value="Unassembled WGS sequence"/>
</dbReference>
<feature type="transmembrane region" description="Helical" evidence="7">
    <location>
        <begin position="277"/>
        <end position="300"/>
    </location>
</feature>
<comment type="caution">
    <text evidence="8">The sequence shown here is derived from an EMBL/GenBank/DDBJ whole genome shotgun (WGS) entry which is preliminary data.</text>
</comment>
<dbReference type="AlphaFoldDB" id="A0AAD6YIX3"/>
<dbReference type="GO" id="GO:0046872">
    <property type="term" value="F:metal ion binding"/>
    <property type="evidence" value="ECO:0007669"/>
    <property type="project" value="UniProtKB-KW"/>
</dbReference>
<keyword evidence="6" id="KW-0862">Zinc</keyword>
<keyword evidence="9" id="KW-1185">Reference proteome</keyword>
<evidence type="ECO:0000256" key="2">
    <source>
        <dbReference type="ARBA" id="ARBA00007018"/>
    </source>
</evidence>
<dbReference type="EMBL" id="JARJCW010000009">
    <property type="protein sequence ID" value="KAJ7220617.1"/>
    <property type="molecule type" value="Genomic_DNA"/>
</dbReference>
<feature type="transmembrane region" description="Helical" evidence="7">
    <location>
        <begin position="211"/>
        <end position="231"/>
    </location>
</feature>
<evidence type="ECO:0000256" key="5">
    <source>
        <dbReference type="ARBA" id="ARBA00023136"/>
    </source>
</evidence>
<feature type="transmembrane region" description="Helical" evidence="7">
    <location>
        <begin position="114"/>
        <end position="133"/>
    </location>
</feature>
<protein>
    <submittedName>
        <fullName evidence="8">Hemolysin-III related-domain-containing protein</fullName>
    </submittedName>
</protein>
<keyword evidence="5 7" id="KW-0472">Membrane</keyword>
<name>A0AAD6YIX3_9AGAR</name>
<feature type="transmembrane region" description="Helical" evidence="7">
    <location>
        <begin position="178"/>
        <end position="199"/>
    </location>
</feature>
<evidence type="ECO:0000256" key="4">
    <source>
        <dbReference type="ARBA" id="ARBA00022989"/>
    </source>
</evidence>
<dbReference type="InterPro" id="IPR004254">
    <property type="entry name" value="AdipoR/HlyIII-related"/>
</dbReference>
<organism evidence="8 9">
    <name type="scientific">Mycena pura</name>
    <dbReference type="NCBI Taxonomy" id="153505"/>
    <lineage>
        <taxon>Eukaryota</taxon>
        <taxon>Fungi</taxon>
        <taxon>Dikarya</taxon>
        <taxon>Basidiomycota</taxon>
        <taxon>Agaricomycotina</taxon>
        <taxon>Agaricomycetes</taxon>
        <taxon>Agaricomycetidae</taxon>
        <taxon>Agaricales</taxon>
        <taxon>Marasmiineae</taxon>
        <taxon>Mycenaceae</taxon>
        <taxon>Mycena</taxon>
    </lineage>
</organism>
<keyword evidence="3 7" id="KW-0812">Transmembrane</keyword>
<dbReference type="PANTHER" id="PTHR20855:SF52">
    <property type="entry name" value="ADIPONECTIN RECEPTOR PROTEIN"/>
    <property type="match status" value="1"/>
</dbReference>
<proteinExistence type="inferred from homology"/>
<comment type="subcellular location">
    <subcellularLocation>
        <location evidence="1">Membrane</location>
        <topology evidence="1">Multi-pass membrane protein</topology>
    </subcellularLocation>
</comment>